<dbReference type="FunFam" id="1.20.1070.10:FF:000001">
    <property type="entry name" value="Olfactory receptor"/>
    <property type="match status" value="1"/>
</dbReference>
<evidence type="ECO:0000256" key="2">
    <source>
        <dbReference type="ARBA" id="ARBA00022475"/>
    </source>
</evidence>
<feature type="transmembrane region" description="Helical" evidence="14">
    <location>
        <begin position="201"/>
        <end position="222"/>
    </location>
</feature>
<keyword evidence="5 14" id="KW-0552">Olfaction</keyword>
<gene>
    <name evidence="17" type="primary">LOC112548309</name>
</gene>
<dbReference type="RefSeq" id="XP_025049462.1">
    <property type="nucleotide sequence ID" value="XM_025193677.1"/>
</dbReference>
<dbReference type="GO" id="GO:0004930">
    <property type="term" value="F:G protein-coupled receptor activity"/>
    <property type="evidence" value="ECO:0007669"/>
    <property type="project" value="UniProtKB-KW"/>
</dbReference>
<keyword evidence="12 13" id="KW-0807">Transducer</keyword>
<comment type="similarity">
    <text evidence="13">Belongs to the G-protein coupled receptor 1 family.</text>
</comment>
<dbReference type="InterPro" id="IPR000276">
    <property type="entry name" value="GPCR_Rhodpsn"/>
</dbReference>
<dbReference type="PANTHER" id="PTHR24242:SF366">
    <property type="entry name" value="OLFACTORY RECEPTOR"/>
    <property type="match status" value="1"/>
</dbReference>
<dbReference type="InterPro" id="IPR017452">
    <property type="entry name" value="GPCR_Rhodpsn_7TM"/>
</dbReference>
<name>A0A3Q0FQ95_ALLSI</name>
<feature type="transmembrane region" description="Helical" evidence="14">
    <location>
        <begin position="141"/>
        <end position="160"/>
    </location>
</feature>
<dbReference type="SUPFAM" id="SSF81321">
    <property type="entry name" value="Family A G protein-coupled receptor-like"/>
    <property type="match status" value="1"/>
</dbReference>
<evidence type="ECO:0000256" key="7">
    <source>
        <dbReference type="ARBA" id="ARBA00023040"/>
    </source>
</evidence>
<keyword evidence="11" id="KW-0325">Glycoprotein</keyword>
<dbReference type="GeneID" id="112548309"/>
<feature type="domain" description="G-protein coupled receptors family 1 profile" evidence="15">
    <location>
        <begin position="44"/>
        <end position="293"/>
    </location>
</feature>
<evidence type="ECO:0000256" key="14">
    <source>
        <dbReference type="RuleBase" id="RU363047"/>
    </source>
</evidence>
<organism evidence="16 17">
    <name type="scientific">Alligator sinensis</name>
    <name type="common">Chinese alligator</name>
    <dbReference type="NCBI Taxonomy" id="38654"/>
    <lineage>
        <taxon>Eukaryota</taxon>
        <taxon>Metazoa</taxon>
        <taxon>Chordata</taxon>
        <taxon>Craniata</taxon>
        <taxon>Vertebrata</taxon>
        <taxon>Euteleostomi</taxon>
        <taxon>Archelosauria</taxon>
        <taxon>Archosauria</taxon>
        <taxon>Crocodylia</taxon>
        <taxon>Alligatoridae</taxon>
        <taxon>Alligatorinae</taxon>
        <taxon>Alligator</taxon>
    </lineage>
</organism>
<proteinExistence type="inferred from homology"/>
<keyword evidence="4 13" id="KW-0812">Transmembrane</keyword>
<evidence type="ECO:0000256" key="13">
    <source>
        <dbReference type="RuleBase" id="RU000688"/>
    </source>
</evidence>
<evidence type="ECO:0000313" key="17">
    <source>
        <dbReference type="RefSeq" id="XP_025049462.1"/>
    </source>
</evidence>
<evidence type="ECO:0000259" key="15">
    <source>
        <dbReference type="PROSITE" id="PS50262"/>
    </source>
</evidence>
<dbReference type="KEGG" id="asn:112548309"/>
<dbReference type="PRINTS" id="PR00245">
    <property type="entry name" value="OLFACTORYR"/>
</dbReference>
<dbReference type="PROSITE" id="PS50262">
    <property type="entry name" value="G_PROTEIN_RECEP_F1_2"/>
    <property type="match status" value="1"/>
</dbReference>
<keyword evidence="2 14" id="KW-1003">Cell membrane</keyword>
<dbReference type="Proteomes" id="UP000189705">
    <property type="component" value="Unplaced"/>
</dbReference>
<dbReference type="InParanoid" id="A0A3Q0FQ95"/>
<accession>A0A3Q0FQ95</accession>
<feature type="transmembrane region" description="Helical" evidence="14">
    <location>
        <begin position="27"/>
        <end position="48"/>
    </location>
</feature>
<feature type="transmembrane region" description="Helical" evidence="14">
    <location>
        <begin position="243"/>
        <end position="264"/>
    </location>
</feature>
<reference evidence="17" key="1">
    <citation type="submission" date="2025-08" db="UniProtKB">
        <authorList>
            <consortium name="RefSeq"/>
        </authorList>
    </citation>
    <scope>IDENTIFICATION</scope>
</reference>
<evidence type="ECO:0000256" key="1">
    <source>
        <dbReference type="ARBA" id="ARBA00004651"/>
    </source>
</evidence>
<sequence length="331" mass="37230">MEKTVEGNQTALTEFILLGLGELPGMYIFLFVIFLAIYTVTLVGNMLILVTVSCDRNLHTPMYFFLGNFSFLEIWYTTSTSPKMLRTFLTAHEAIPFWGCIAQFYFFGSMAVTECFLLAMMSYDRFLAISNPLRYTTIMNFKVCMQLAAGCWISGFLAPIPTIVLTFRLPFCTANKIDHFFCDLAPVMKVSCGDTHVVKEITFMLASVVTMVPFLLTIASYVKILSTILKIPSTQGKKKAFSTCSSHLIVVTLFYGTLIFVYAAPTASQSATLNKMFSLLYTVATPMVNPIIYSLRNKEVKDSLRKLITKWSNHSLPSLAMRKDKIHHGNP</sequence>
<feature type="transmembrane region" description="Helical" evidence="14">
    <location>
        <begin position="276"/>
        <end position="295"/>
    </location>
</feature>
<feature type="transmembrane region" description="Helical" evidence="14">
    <location>
        <begin position="60"/>
        <end position="76"/>
    </location>
</feature>
<dbReference type="AlphaFoldDB" id="A0A3Q0FQ95"/>
<keyword evidence="10 13" id="KW-0675">Receptor</keyword>
<evidence type="ECO:0000256" key="3">
    <source>
        <dbReference type="ARBA" id="ARBA00022606"/>
    </source>
</evidence>
<keyword evidence="8 14" id="KW-0472">Membrane</keyword>
<keyword evidence="16" id="KW-1185">Reference proteome</keyword>
<evidence type="ECO:0000256" key="6">
    <source>
        <dbReference type="ARBA" id="ARBA00022989"/>
    </source>
</evidence>
<keyword evidence="6 14" id="KW-1133">Transmembrane helix</keyword>
<dbReference type="GO" id="GO:0005886">
    <property type="term" value="C:plasma membrane"/>
    <property type="evidence" value="ECO:0007669"/>
    <property type="project" value="UniProtKB-SubCell"/>
</dbReference>
<dbReference type="PANTHER" id="PTHR24242">
    <property type="entry name" value="G-PROTEIN COUPLED RECEPTOR"/>
    <property type="match status" value="1"/>
</dbReference>
<evidence type="ECO:0000256" key="10">
    <source>
        <dbReference type="ARBA" id="ARBA00023170"/>
    </source>
</evidence>
<keyword evidence="7 13" id="KW-0297">G-protein coupled receptor</keyword>
<dbReference type="Gene3D" id="1.20.1070.10">
    <property type="entry name" value="Rhodopsin 7-helix transmembrane proteins"/>
    <property type="match status" value="1"/>
</dbReference>
<keyword evidence="9" id="KW-1015">Disulfide bond</keyword>
<dbReference type="Pfam" id="PF13853">
    <property type="entry name" value="7tm_4"/>
    <property type="match status" value="1"/>
</dbReference>
<evidence type="ECO:0000313" key="16">
    <source>
        <dbReference type="Proteomes" id="UP000189705"/>
    </source>
</evidence>
<evidence type="ECO:0000256" key="9">
    <source>
        <dbReference type="ARBA" id="ARBA00023157"/>
    </source>
</evidence>
<dbReference type="InterPro" id="IPR000725">
    <property type="entry name" value="Olfact_rcpt"/>
</dbReference>
<evidence type="ECO:0000256" key="8">
    <source>
        <dbReference type="ARBA" id="ARBA00023136"/>
    </source>
</evidence>
<dbReference type="InterPro" id="IPR050939">
    <property type="entry name" value="Olfactory_GPCR1"/>
</dbReference>
<dbReference type="GO" id="GO:0004984">
    <property type="term" value="F:olfactory receptor activity"/>
    <property type="evidence" value="ECO:0007669"/>
    <property type="project" value="InterPro"/>
</dbReference>
<dbReference type="PROSITE" id="PS00237">
    <property type="entry name" value="G_PROTEIN_RECEP_F1_1"/>
    <property type="match status" value="1"/>
</dbReference>
<dbReference type="PRINTS" id="PR00237">
    <property type="entry name" value="GPCRRHODOPSN"/>
</dbReference>
<feature type="transmembrane region" description="Helical" evidence="14">
    <location>
        <begin position="96"/>
        <end position="120"/>
    </location>
</feature>
<evidence type="ECO:0000256" key="12">
    <source>
        <dbReference type="ARBA" id="ARBA00023224"/>
    </source>
</evidence>
<comment type="subcellular location">
    <subcellularLocation>
        <location evidence="1 14">Cell membrane</location>
        <topology evidence="1 14">Multi-pass membrane protein</topology>
    </subcellularLocation>
</comment>
<evidence type="ECO:0000256" key="5">
    <source>
        <dbReference type="ARBA" id="ARBA00022725"/>
    </source>
</evidence>
<dbReference type="CDD" id="cd15911">
    <property type="entry name" value="7tmA_OR11A-like"/>
    <property type="match status" value="1"/>
</dbReference>
<protein>
    <recommendedName>
        <fullName evidence="14">Olfactory receptor</fullName>
    </recommendedName>
</protein>
<evidence type="ECO:0000256" key="4">
    <source>
        <dbReference type="ARBA" id="ARBA00022692"/>
    </source>
</evidence>
<evidence type="ECO:0000256" key="11">
    <source>
        <dbReference type="ARBA" id="ARBA00023180"/>
    </source>
</evidence>
<keyword evidence="3 14" id="KW-0716">Sensory transduction</keyword>